<dbReference type="InterPro" id="IPR009893">
    <property type="entry name" value="Nucleo_P80/P87"/>
</dbReference>
<evidence type="ECO:0000256" key="1">
    <source>
        <dbReference type="SAM" id="MobiDB-lite"/>
    </source>
</evidence>
<evidence type="ECO:0000313" key="3">
    <source>
        <dbReference type="Proteomes" id="UP000203240"/>
    </source>
</evidence>
<accession>A0A068LRK8</accession>
<gene>
    <name evidence="2" type="ORF">pesp088</name>
</gene>
<dbReference type="GO" id="GO:0019028">
    <property type="term" value="C:viral capsid"/>
    <property type="evidence" value="ECO:0007669"/>
    <property type="project" value="InterPro"/>
</dbReference>
<name>A0A068LRK8_9ABAC</name>
<reference evidence="2 3" key="1">
    <citation type="journal article" date="2015" name="Genome Announc.">
        <title>A Distinct Group II Alphabaculovirus Isolated from a Peridroma Species.</title>
        <authorList>
            <person name="Rohrmann G.F."/>
            <person name="Erlandson M.A."/>
            <person name="Theilmann D.A."/>
        </authorList>
    </citation>
    <scope>NUCLEOTIDE SEQUENCE [LARGE SCALE GENOMIC DNA]</scope>
    <source>
        <strain evidence="2">GR_167</strain>
    </source>
</reference>
<dbReference type="GeneID" id="20003998"/>
<protein>
    <submittedName>
        <fullName evidence="2">Vp80</fullName>
    </submittedName>
</protein>
<dbReference type="RefSeq" id="YP_009049914.1">
    <property type="nucleotide sequence ID" value="NC_024625.1"/>
</dbReference>
<dbReference type="Proteomes" id="UP000203240">
    <property type="component" value="Segment"/>
</dbReference>
<sequence length="533" mass="59935">MDVTEKLEKNSYRIKKNYALMLIKYLRRARPQLSDLSDSMQARIEGSQNEKIGVARFVVDNVIHTITETLDYTPAVIAVPSTSGVVSEPMEQGNDDDDELKMDDLQLLLTDLLVNHSLQTLTLQSLSAFNDSIAGQAVIHEDLFRNGIDLDDIDCKMNVQLQKFIRIFERYGAVRCVVTNLEYYAERLRQKPEVLAAAPPTVRAALVTVMDLAQRRAAYTTTLVVDPAEFNTVTDDLVKTVLNKYSEHRSIEFRNGAAASTAKKTTASAATSTDEDDDAANYTQTMRRKRKTRAPTPSLAKMFKAGDTRPTPAVLPATGVSDEAFISNVKQMHAANVVVPRLLVYVINVVPADVPSSLLTCPTNGLSDAKISVNNYNSTVGLIDKMNLTVINENVYFYKLLEPLACYGASETMTTRVLWFIARAAHYFTQNARNYPYLRDKLRAHTSDPDRVALFMIRYNFLWFYRQFISELMHAPTTPYQSQKILNILHVHASVVQKEYNSLRYAFNETRVYVGPVDNVIKLMVVSLSDILA</sequence>
<proteinExistence type="predicted"/>
<evidence type="ECO:0000313" key="2">
    <source>
        <dbReference type="EMBL" id="AIE47815.1"/>
    </source>
</evidence>
<dbReference type="EMBL" id="KM009991">
    <property type="protein sequence ID" value="AIE47815.1"/>
    <property type="molecule type" value="Genomic_DNA"/>
</dbReference>
<feature type="compositionally biased region" description="Low complexity" evidence="1">
    <location>
        <begin position="262"/>
        <end position="272"/>
    </location>
</feature>
<dbReference type="Pfam" id="PF07267">
    <property type="entry name" value="Nucleo_P87"/>
    <property type="match status" value="1"/>
</dbReference>
<organism evidence="2 3">
    <name type="scientific">Peridroma alphabaculovirus</name>
    <dbReference type="NCBI Taxonomy" id="1346829"/>
    <lineage>
        <taxon>Viruses</taxon>
        <taxon>Viruses incertae sedis</taxon>
        <taxon>Naldaviricetes</taxon>
        <taxon>Lefavirales</taxon>
        <taxon>Baculoviridae</taxon>
        <taxon>Alphabaculovirus</taxon>
    </lineage>
</organism>
<keyword evidence="3" id="KW-1185">Reference proteome</keyword>
<dbReference type="OrthoDB" id="2748at10239"/>
<feature type="region of interest" description="Disordered" evidence="1">
    <location>
        <begin position="262"/>
        <end position="296"/>
    </location>
</feature>